<feature type="compositionally biased region" description="Basic and acidic residues" evidence="9">
    <location>
        <begin position="60"/>
        <end position="70"/>
    </location>
</feature>
<dbReference type="Pfam" id="PF00069">
    <property type="entry name" value="Pkinase"/>
    <property type="match status" value="1"/>
</dbReference>
<feature type="binding site" evidence="8">
    <location>
        <position position="226"/>
    </location>
    <ligand>
        <name>ATP</name>
        <dbReference type="ChEBI" id="CHEBI:30616"/>
    </ligand>
</feature>
<name>A0A4T0FVQ6_9BASI</name>
<keyword evidence="2" id="KW-0723">Serine/threonine-protein kinase</keyword>
<dbReference type="CDD" id="cd14135">
    <property type="entry name" value="STKc_PRP4"/>
    <property type="match status" value="1"/>
</dbReference>
<evidence type="ECO:0000256" key="9">
    <source>
        <dbReference type="SAM" id="MobiDB-lite"/>
    </source>
</evidence>
<dbReference type="GO" id="GO:0005524">
    <property type="term" value="F:ATP binding"/>
    <property type="evidence" value="ECO:0007669"/>
    <property type="project" value="UniProtKB-UniRule"/>
</dbReference>
<keyword evidence="4 8" id="KW-0547">Nucleotide-binding</keyword>
<evidence type="ECO:0000313" key="11">
    <source>
        <dbReference type="EMBL" id="TIA91076.1"/>
    </source>
</evidence>
<dbReference type="PANTHER" id="PTHR24058">
    <property type="entry name" value="DUAL SPECIFICITY PROTEIN KINASE"/>
    <property type="match status" value="1"/>
</dbReference>
<evidence type="ECO:0000313" key="12">
    <source>
        <dbReference type="Proteomes" id="UP000310189"/>
    </source>
</evidence>
<dbReference type="InterPro" id="IPR044092">
    <property type="entry name" value="STKc_PRP4"/>
</dbReference>
<evidence type="ECO:0000256" key="8">
    <source>
        <dbReference type="PROSITE-ProRule" id="PRU10141"/>
    </source>
</evidence>
<keyword evidence="12" id="KW-1185">Reference proteome</keyword>
<feature type="region of interest" description="Disordered" evidence="9">
    <location>
        <begin position="126"/>
        <end position="178"/>
    </location>
</feature>
<feature type="compositionally biased region" description="Polar residues" evidence="9">
    <location>
        <begin position="71"/>
        <end position="81"/>
    </location>
</feature>
<evidence type="ECO:0000256" key="6">
    <source>
        <dbReference type="ARBA" id="ARBA00022840"/>
    </source>
</evidence>
<feature type="region of interest" description="Disordered" evidence="9">
    <location>
        <begin position="44"/>
        <end position="114"/>
    </location>
</feature>
<dbReference type="Gene3D" id="1.10.510.10">
    <property type="entry name" value="Transferase(Phosphotransferase) domain 1"/>
    <property type="match status" value="1"/>
</dbReference>
<dbReference type="FunFam" id="1.10.510.10:FF:000078">
    <property type="entry name" value="Serine/threonine-protein kinase PRP4 homolog"/>
    <property type="match status" value="1"/>
</dbReference>
<dbReference type="PANTHER" id="PTHR24058:SF103">
    <property type="entry name" value="SERINE_THREONINE-PROTEIN KINASE PRP4 HOMOLOG"/>
    <property type="match status" value="1"/>
</dbReference>
<dbReference type="Proteomes" id="UP000310189">
    <property type="component" value="Unassembled WGS sequence"/>
</dbReference>
<feature type="compositionally biased region" description="Acidic residues" evidence="9">
    <location>
        <begin position="141"/>
        <end position="150"/>
    </location>
</feature>
<comment type="caution">
    <text evidence="11">The sequence shown here is derived from an EMBL/GenBank/DDBJ whole genome shotgun (WGS) entry which is preliminary data.</text>
</comment>
<keyword evidence="6 8" id="KW-0067">ATP-binding</keyword>
<dbReference type="InterPro" id="IPR050494">
    <property type="entry name" value="Ser_Thr_dual-spec_kinase"/>
</dbReference>
<keyword evidence="3" id="KW-0808">Transferase</keyword>
<reference evidence="11 12" key="1">
    <citation type="submission" date="2019-03" db="EMBL/GenBank/DDBJ databases">
        <title>Sequencing 23 genomes of Wallemia ichthyophaga.</title>
        <authorList>
            <person name="Gostincar C."/>
        </authorList>
    </citation>
    <scope>NUCLEOTIDE SEQUENCE [LARGE SCALE GENOMIC DNA]</scope>
    <source>
        <strain evidence="11 12">EXF-5753</strain>
    </source>
</reference>
<evidence type="ECO:0000256" key="7">
    <source>
        <dbReference type="ARBA" id="ARBA00023596"/>
    </source>
</evidence>
<dbReference type="InterPro" id="IPR011009">
    <property type="entry name" value="Kinase-like_dom_sf"/>
</dbReference>
<dbReference type="InterPro" id="IPR017441">
    <property type="entry name" value="Protein_kinase_ATP_BS"/>
</dbReference>
<organism evidence="11 12">
    <name type="scientific">Wallemia hederae</name>
    <dbReference type="NCBI Taxonomy" id="1540922"/>
    <lineage>
        <taxon>Eukaryota</taxon>
        <taxon>Fungi</taxon>
        <taxon>Dikarya</taxon>
        <taxon>Basidiomycota</taxon>
        <taxon>Wallemiomycotina</taxon>
        <taxon>Wallemiomycetes</taxon>
        <taxon>Wallemiales</taxon>
        <taxon>Wallemiaceae</taxon>
        <taxon>Wallemia</taxon>
    </lineage>
</organism>
<dbReference type="GO" id="GO:0004674">
    <property type="term" value="F:protein serine/threonine kinase activity"/>
    <property type="evidence" value="ECO:0007669"/>
    <property type="project" value="UniProtKB-KW"/>
</dbReference>
<evidence type="ECO:0000256" key="4">
    <source>
        <dbReference type="ARBA" id="ARBA00022741"/>
    </source>
</evidence>
<protein>
    <recommendedName>
        <fullName evidence="1">non-specific serine/threonine protein kinase</fullName>
        <ecNumber evidence="1">2.7.11.1</ecNumber>
    </recommendedName>
</protein>
<evidence type="ECO:0000256" key="5">
    <source>
        <dbReference type="ARBA" id="ARBA00022777"/>
    </source>
</evidence>
<evidence type="ECO:0000256" key="1">
    <source>
        <dbReference type="ARBA" id="ARBA00012513"/>
    </source>
</evidence>
<dbReference type="Gene3D" id="3.30.200.20">
    <property type="entry name" value="Phosphorylase Kinase, domain 1"/>
    <property type="match status" value="1"/>
</dbReference>
<dbReference type="EMBL" id="SPNW01000014">
    <property type="protein sequence ID" value="TIA91076.1"/>
    <property type="molecule type" value="Genomic_DNA"/>
</dbReference>
<dbReference type="EC" id="2.7.11.1" evidence="1"/>
<dbReference type="GO" id="GO:0045292">
    <property type="term" value="P:mRNA cis splicing, via spliceosome"/>
    <property type="evidence" value="ECO:0007669"/>
    <property type="project" value="InterPro"/>
</dbReference>
<evidence type="ECO:0000256" key="2">
    <source>
        <dbReference type="ARBA" id="ARBA00022527"/>
    </source>
</evidence>
<accession>A0A4T0FVQ6</accession>
<evidence type="ECO:0000259" key="10">
    <source>
        <dbReference type="PROSITE" id="PS50011"/>
    </source>
</evidence>
<dbReference type="AlphaFoldDB" id="A0A4T0FVQ6"/>
<sequence>MSTAKEEGEINSIEYDAFDDVDEAELERRAIEARKRRREELLAQYERERAQSGRTGSDSTDEKGEEKNDQSEGASTSNQKSQAHHDSSNDFTHSLKGRVGNDSDANDGISAVDYTDKLDRRENVAVSEAVNQDSKGAQASDNDDDDEDDMFALSAEHVSKKQKTAHAKPTLPVDGSTDAEGYYAHTLGEKLDNGRYTVFAALGSGMFSNVVRVKDTHADDKEYAVKIIRSQDSMKKAALKEIALLERLKELDSDDKKHIIRIERTFEHRGHLCIVFENLSMNLREILKRFGANVGINIKAVRAYAHQILLALSLLKRANVMHADLKPDNILVSENKAHLKVCDLGSAADVSEGDITPYLVSRFYRAPEIILGLPYDTAIDMWSVGCTLYEMYTGQILFSGRSNNEMLKKMMELKGKFNHKMIKKGVYGVRKLDNNAHFTEHFDFISNEVDKMTNQIVAKTLPISRPVKDLRAKLIPSIAEQKGMKEEELKSLQAFVDLLDKMLTLDPQKRISVKDALAHNFFAM</sequence>
<proteinExistence type="inferred from homology"/>
<feature type="domain" description="Protein kinase" evidence="10">
    <location>
        <begin position="196"/>
        <end position="522"/>
    </location>
</feature>
<dbReference type="SMART" id="SM00220">
    <property type="entry name" value="S_TKc"/>
    <property type="match status" value="1"/>
</dbReference>
<dbReference type="OrthoDB" id="9332038at2759"/>
<gene>
    <name evidence="11" type="ORF">E3P99_01264</name>
</gene>
<dbReference type="SUPFAM" id="SSF56112">
    <property type="entry name" value="Protein kinase-like (PK-like)"/>
    <property type="match status" value="1"/>
</dbReference>
<dbReference type="InterPro" id="IPR000719">
    <property type="entry name" value="Prot_kinase_dom"/>
</dbReference>
<dbReference type="PROSITE" id="PS50011">
    <property type="entry name" value="PROTEIN_KINASE_DOM"/>
    <property type="match status" value="1"/>
</dbReference>
<dbReference type="InterPro" id="IPR008271">
    <property type="entry name" value="Ser/Thr_kinase_AS"/>
</dbReference>
<keyword evidence="5" id="KW-0418">Kinase</keyword>
<dbReference type="PROSITE" id="PS00108">
    <property type="entry name" value="PROTEIN_KINASE_ST"/>
    <property type="match status" value="1"/>
</dbReference>
<dbReference type="PROSITE" id="PS00107">
    <property type="entry name" value="PROTEIN_KINASE_ATP"/>
    <property type="match status" value="1"/>
</dbReference>
<comment type="similarity">
    <text evidence="7">Belongs to the protein kinase superfamily. CMGC Ser/Thr protein kinase family.</text>
</comment>
<feature type="compositionally biased region" description="Polar residues" evidence="9">
    <location>
        <begin position="129"/>
        <end position="140"/>
    </location>
</feature>
<feature type="region of interest" description="Disordered" evidence="9">
    <location>
        <begin position="1"/>
        <end position="24"/>
    </location>
</feature>
<evidence type="ECO:0000256" key="3">
    <source>
        <dbReference type="ARBA" id="ARBA00022679"/>
    </source>
</evidence>